<comment type="caution">
    <text evidence="2">The sequence shown here is derived from an EMBL/GenBank/DDBJ whole genome shotgun (WGS) entry which is preliminary data.</text>
</comment>
<dbReference type="EMBL" id="NHYE01004819">
    <property type="protein sequence ID" value="PPQ81872.1"/>
    <property type="molecule type" value="Genomic_DNA"/>
</dbReference>
<sequence length="243" mass="27100">METVIGTYLSDKGRGIHSINVQPFLMDHYGGVHHPSLVYRSCMTPIRERCTVQSFLGPVGTRSPHVNRRKRAPTKKPNAFKNDCFRYLRRNSPVIDPKRVKQGALHKVTDRPEGRIAEELVKARPTACSAAACNEDANFLQAKGLLLSEQHRIRAPRGGKEFWTIKMDSSKQKTIEHRKARTKEIDGIRFVCSSGHDGISGKESIVSKTGLPDGTSDPASNSHLLKGAVDCIETLRHQQPRQS</sequence>
<accession>A0A409WTQ3</accession>
<protein>
    <submittedName>
        <fullName evidence="2">Uncharacterized protein</fullName>
    </submittedName>
</protein>
<gene>
    <name evidence="2" type="ORF">CVT26_014377</name>
</gene>
<evidence type="ECO:0000313" key="2">
    <source>
        <dbReference type="EMBL" id="PPQ81872.1"/>
    </source>
</evidence>
<dbReference type="Proteomes" id="UP000284706">
    <property type="component" value="Unassembled WGS sequence"/>
</dbReference>
<organism evidence="2 3">
    <name type="scientific">Gymnopilus dilepis</name>
    <dbReference type="NCBI Taxonomy" id="231916"/>
    <lineage>
        <taxon>Eukaryota</taxon>
        <taxon>Fungi</taxon>
        <taxon>Dikarya</taxon>
        <taxon>Basidiomycota</taxon>
        <taxon>Agaricomycotina</taxon>
        <taxon>Agaricomycetes</taxon>
        <taxon>Agaricomycetidae</taxon>
        <taxon>Agaricales</taxon>
        <taxon>Agaricineae</taxon>
        <taxon>Hymenogastraceae</taxon>
        <taxon>Gymnopilus</taxon>
    </lineage>
</organism>
<dbReference type="AlphaFoldDB" id="A0A409WTQ3"/>
<evidence type="ECO:0000313" key="3">
    <source>
        <dbReference type="Proteomes" id="UP000284706"/>
    </source>
</evidence>
<name>A0A409WTQ3_9AGAR</name>
<keyword evidence="3" id="KW-1185">Reference proteome</keyword>
<reference evidence="2 3" key="1">
    <citation type="journal article" date="2018" name="Evol. Lett.">
        <title>Horizontal gene cluster transfer increased hallucinogenic mushroom diversity.</title>
        <authorList>
            <person name="Reynolds H.T."/>
            <person name="Vijayakumar V."/>
            <person name="Gluck-Thaler E."/>
            <person name="Korotkin H.B."/>
            <person name="Matheny P.B."/>
            <person name="Slot J.C."/>
        </authorList>
    </citation>
    <scope>NUCLEOTIDE SEQUENCE [LARGE SCALE GENOMIC DNA]</scope>
    <source>
        <strain evidence="2 3">SRW20</strain>
    </source>
</reference>
<evidence type="ECO:0000256" key="1">
    <source>
        <dbReference type="SAM" id="MobiDB-lite"/>
    </source>
</evidence>
<feature type="region of interest" description="Disordered" evidence="1">
    <location>
        <begin position="202"/>
        <end position="222"/>
    </location>
</feature>
<proteinExistence type="predicted"/>
<dbReference type="InParanoid" id="A0A409WTQ3"/>